<dbReference type="EMBL" id="SMGD01000016">
    <property type="protein sequence ID" value="TCK47022.1"/>
    <property type="molecule type" value="Genomic_DNA"/>
</dbReference>
<dbReference type="InterPro" id="IPR036263">
    <property type="entry name" value="Chorismate_II_sf"/>
</dbReference>
<dbReference type="InterPro" id="IPR050812">
    <property type="entry name" value="Preph/Arog_dehydrog"/>
</dbReference>
<comment type="subcellular location">
    <subcellularLocation>
        <location evidence="2">Cytoplasm</location>
    </subcellularLocation>
</comment>
<dbReference type="InterPro" id="IPR008244">
    <property type="entry name" value="Chor_mut/prephenate_DH_T"/>
</dbReference>
<dbReference type="NCBIfam" id="NF008400">
    <property type="entry name" value="PRK11199.1"/>
    <property type="match status" value="1"/>
</dbReference>
<dbReference type="PIRSF" id="PIRSF001499">
    <property type="entry name" value="Chor_mut_pdh_Tpr"/>
    <property type="match status" value="1"/>
</dbReference>
<dbReference type="UniPathway" id="UPA00120">
    <property type="reaction ID" value="UER00203"/>
</dbReference>
<dbReference type="InterPro" id="IPR036291">
    <property type="entry name" value="NAD(P)-bd_dom_sf"/>
</dbReference>
<dbReference type="InterPro" id="IPR011277">
    <property type="entry name" value="CM_T"/>
</dbReference>
<dbReference type="UniPathway" id="UPA00122">
    <property type="reaction ID" value="UER00961"/>
</dbReference>
<dbReference type="SUPFAM" id="SSF51735">
    <property type="entry name" value="NAD(P)-binding Rossmann-fold domains"/>
    <property type="match status" value="1"/>
</dbReference>
<sequence>MSDKDPLAELRVQIDSVDQQLIDLFAQRLSLVKQVGEVKSQHGLPIYVPEREASMIAKRRAEALSQGVPEQLIEDVLRRVMRESYSSENDSGFKQVNPDAGPIVVIGGAGQLGSLFARMFKASGYDVRVLEKDDWSNAEAILAGASLVVVSVPIHTTEEVIAKLTTLADDCILADLTSVKAGPLKAMLQAHKGPVVGLHPMFGPDVTSLAKQVVVFSDGRASERYQWLIEQIRIWGAHLYPAPAPAHDHAMSLIQALRHFTSFAYGVHLSNEAPNLDLLMDLSSPIYRLELAMVGRLFAQNPELYADIIMAQPENLAMIRRYHQRFGQLIELLEQHDTQAFVAEFDKVKEWFGDYAQQFLIESRNLLAQAHDQRHHQSR</sequence>
<dbReference type="GO" id="GO:0070403">
    <property type="term" value="F:NAD+ binding"/>
    <property type="evidence" value="ECO:0007669"/>
    <property type="project" value="InterPro"/>
</dbReference>
<keyword evidence="6" id="KW-1185">Reference proteome</keyword>
<comment type="caution">
    <text evidence="5">The sequence shown here is derived from an EMBL/GenBank/DDBJ whole genome shotgun (WGS) entry which is preliminary data.</text>
</comment>
<evidence type="ECO:0000256" key="2">
    <source>
        <dbReference type="PIRNR" id="PIRNR001499"/>
    </source>
</evidence>
<dbReference type="GO" id="GO:0006571">
    <property type="term" value="P:tyrosine biosynthetic process"/>
    <property type="evidence" value="ECO:0007669"/>
    <property type="project" value="UniProtKB-UniPathway"/>
</dbReference>
<comment type="pathway">
    <text evidence="2">Metabolic intermediate biosynthesis; prephenate biosynthesis; prephenate from chorismate: step 1/1.</text>
</comment>
<keyword evidence="2" id="KW-0520">NAD</keyword>
<keyword evidence="2" id="KW-0057">Aromatic amino acid biosynthesis</keyword>
<dbReference type="GO" id="GO:0004665">
    <property type="term" value="F:prephenate dehydrogenase (NADP+) activity"/>
    <property type="evidence" value="ECO:0007669"/>
    <property type="project" value="InterPro"/>
</dbReference>
<dbReference type="PANTHER" id="PTHR21363">
    <property type="entry name" value="PREPHENATE DEHYDROGENASE"/>
    <property type="match status" value="1"/>
</dbReference>
<dbReference type="Gene3D" id="1.10.3660.10">
    <property type="entry name" value="6-phosphogluconate dehydrogenase C-terminal like domain"/>
    <property type="match status" value="1"/>
</dbReference>
<keyword evidence="2" id="KW-0963">Cytoplasm</keyword>
<keyword evidence="2" id="KW-0413">Isomerase</keyword>
<reference evidence="5 6" key="1">
    <citation type="submission" date="2019-03" db="EMBL/GenBank/DDBJ databases">
        <title>Genomic Encyclopedia of Type Strains, Phase IV (KMG-IV): sequencing the most valuable type-strain genomes for metagenomic binning, comparative biology and taxonomic classification.</title>
        <authorList>
            <person name="Goeker M."/>
        </authorList>
    </citation>
    <scope>NUCLEOTIDE SEQUENCE [LARGE SCALE GENOMIC DNA]</scope>
    <source>
        <strain evidence="5 6">DSM 18577</strain>
    </source>
</reference>
<dbReference type="Gene3D" id="1.20.59.10">
    <property type="entry name" value="Chorismate mutase"/>
    <property type="match status" value="1"/>
</dbReference>
<organism evidence="5 6">
    <name type="scientific">Celerinatantimonas diazotrophica</name>
    <dbReference type="NCBI Taxonomy" id="412034"/>
    <lineage>
        <taxon>Bacteria</taxon>
        <taxon>Pseudomonadati</taxon>
        <taxon>Pseudomonadota</taxon>
        <taxon>Gammaproteobacteria</taxon>
        <taxon>Celerinatantimonadaceae</taxon>
        <taxon>Celerinatantimonas</taxon>
    </lineage>
</organism>
<dbReference type="InterPro" id="IPR008927">
    <property type="entry name" value="6-PGluconate_DH-like_C_sf"/>
</dbReference>
<dbReference type="InterPro" id="IPR046825">
    <property type="entry name" value="PDH_C"/>
</dbReference>
<dbReference type="GO" id="GO:0008977">
    <property type="term" value="F:prephenate dehydrogenase (NAD+) activity"/>
    <property type="evidence" value="ECO:0007669"/>
    <property type="project" value="InterPro"/>
</dbReference>
<dbReference type="PROSITE" id="PS51176">
    <property type="entry name" value="PDH_ADH"/>
    <property type="match status" value="1"/>
</dbReference>
<dbReference type="InterPro" id="IPR002701">
    <property type="entry name" value="CM_II_prokaryot"/>
</dbReference>
<dbReference type="GO" id="GO:0005737">
    <property type="term" value="C:cytoplasm"/>
    <property type="evidence" value="ECO:0007669"/>
    <property type="project" value="UniProtKB-SubCell"/>
</dbReference>
<gene>
    <name evidence="5" type="ORF">EV690_3176</name>
</gene>
<dbReference type="NCBIfam" id="TIGR01799">
    <property type="entry name" value="CM_T"/>
    <property type="match status" value="1"/>
</dbReference>
<evidence type="ECO:0000313" key="6">
    <source>
        <dbReference type="Proteomes" id="UP000295565"/>
    </source>
</evidence>
<dbReference type="InterPro" id="IPR046826">
    <property type="entry name" value="PDH_N"/>
</dbReference>
<evidence type="ECO:0000256" key="1">
    <source>
        <dbReference type="ARBA" id="ARBA00023002"/>
    </source>
</evidence>
<comment type="pathway">
    <text evidence="2">Amino-acid biosynthesis; L-tyrosine biosynthesis; (4-hydroxyphenyl)pyruvate from prephenate (NAD(+) route): step 1/1.</text>
</comment>
<dbReference type="SMART" id="SM00830">
    <property type="entry name" value="CM_2"/>
    <property type="match status" value="1"/>
</dbReference>
<keyword evidence="2" id="KW-0827">Tyrosine biosynthesis</keyword>
<keyword evidence="1 2" id="KW-0560">Oxidoreductase</keyword>
<dbReference type="GO" id="GO:0046417">
    <property type="term" value="P:chorismate metabolic process"/>
    <property type="evidence" value="ECO:0007669"/>
    <property type="project" value="InterPro"/>
</dbReference>
<feature type="domain" description="Chorismate mutase" evidence="3">
    <location>
        <begin position="1"/>
        <end position="92"/>
    </location>
</feature>
<evidence type="ECO:0000259" key="3">
    <source>
        <dbReference type="PROSITE" id="PS51168"/>
    </source>
</evidence>
<dbReference type="InterPro" id="IPR036979">
    <property type="entry name" value="CM_dom_sf"/>
</dbReference>
<dbReference type="Pfam" id="PF01817">
    <property type="entry name" value="CM_2"/>
    <property type="match status" value="1"/>
</dbReference>
<dbReference type="InterPro" id="IPR003099">
    <property type="entry name" value="Prephen_DH"/>
</dbReference>
<dbReference type="Gene3D" id="3.40.50.720">
    <property type="entry name" value="NAD(P)-binding Rossmann-like Domain"/>
    <property type="match status" value="1"/>
</dbReference>
<accession>A0A4R1J8W5</accession>
<protein>
    <recommendedName>
        <fullName evidence="2">T-protein</fullName>
    </recommendedName>
</protein>
<dbReference type="Pfam" id="PF02153">
    <property type="entry name" value="PDH_N"/>
    <property type="match status" value="1"/>
</dbReference>
<keyword evidence="2" id="KW-0028">Amino-acid biosynthesis</keyword>
<dbReference type="GO" id="GO:0004106">
    <property type="term" value="F:chorismate mutase activity"/>
    <property type="evidence" value="ECO:0007669"/>
    <property type="project" value="InterPro"/>
</dbReference>
<feature type="domain" description="Prephenate/arogenate dehydrogenase" evidence="4">
    <location>
        <begin position="101"/>
        <end position="363"/>
    </location>
</feature>
<name>A0A4R1J8W5_9GAMM</name>
<dbReference type="PROSITE" id="PS51168">
    <property type="entry name" value="CHORISMATE_MUT_2"/>
    <property type="match status" value="1"/>
</dbReference>
<dbReference type="SUPFAM" id="SSF48179">
    <property type="entry name" value="6-phosphogluconate dehydrogenase C-terminal domain-like"/>
    <property type="match status" value="1"/>
</dbReference>
<dbReference type="AlphaFoldDB" id="A0A4R1J8W5"/>
<evidence type="ECO:0000313" key="5">
    <source>
        <dbReference type="EMBL" id="TCK47022.1"/>
    </source>
</evidence>
<dbReference type="OrthoDB" id="6198144at2"/>
<dbReference type="RefSeq" id="WP_131913915.1">
    <property type="nucleotide sequence ID" value="NZ_OU594967.1"/>
</dbReference>
<dbReference type="SUPFAM" id="SSF48600">
    <property type="entry name" value="Chorismate mutase II"/>
    <property type="match status" value="1"/>
</dbReference>
<dbReference type="PANTHER" id="PTHR21363:SF0">
    <property type="entry name" value="PREPHENATE DEHYDROGENASE [NADP(+)]"/>
    <property type="match status" value="1"/>
</dbReference>
<evidence type="ECO:0000259" key="4">
    <source>
        <dbReference type="PROSITE" id="PS51176"/>
    </source>
</evidence>
<proteinExistence type="predicted"/>
<dbReference type="Pfam" id="PF20463">
    <property type="entry name" value="PDH_C"/>
    <property type="match status" value="1"/>
</dbReference>
<dbReference type="Proteomes" id="UP000295565">
    <property type="component" value="Unassembled WGS sequence"/>
</dbReference>